<dbReference type="Gene3D" id="1.25.40.310">
    <property type="entry name" value="Aconitate B, HEAT-like domain"/>
    <property type="match status" value="1"/>
</dbReference>
<dbReference type="Pfam" id="PF00330">
    <property type="entry name" value="Aconitase"/>
    <property type="match status" value="1"/>
</dbReference>
<keyword evidence="8" id="KW-0004">4Fe-4S</keyword>
<keyword evidence="11" id="KW-0694">RNA-binding</keyword>
<dbReference type="UniPathway" id="UPA00946"/>
<dbReference type="GO" id="GO:0046872">
    <property type="term" value="F:metal ion binding"/>
    <property type="evidence" value="ECO:0007669"/>
    <property type="project" value="UniProtKB-KW"/>
</dbReference>
<dbReference type="SUPFAM" id="SSF53732">
    <property type="entry name" value="Aconitase iron-sulfur domain"/>
    <property type="match status" value="1"/>
</dbReference>
<evidence type="ECO:0000256" key="16">
    <source>
        <dbReference type="ARBA" id="ARBA00030846"/>
    </source>
</evidence>
<dbReference type="GO" id="GO:0019629">
    <property type="term" value="P:propionate catabolic process, 2-methylcitrate cycle"/>
    <property type="evidence" value="ECO:0007669"/>
    <property type="project" value="TreeGrafter"/>
</dbReference>
<dbReference type="InterPro" id="IPR015928">
    <property type="entry name" value="Aconitase/3IPM_dehydase_swvl"/>
</dbReference>
<evidence type="ECO:0000256" key="19">
    <source>
        <dbReference type="ARBA" id="ARBA00031977"/>
    </source>
</evidence>
<evidence type="ECO:0000256" key="10">
    <source>
        <dbReference type="ARBA" id="ARBA00022723"/>
    </source>
</evidence>
<dbReference type="CDD" id="cd01576">
    <property type="entry name" value="AcnB_Swivel"/>
    <property type="match status" value="1"/>
</dbReference>
<comment type="catalytic activity">
    <reaction evidence="15">
        <text>citrate = D-threo-isocitrate</text>
        <dbReference type="Rhea" id="RHEA:10336"/>
        <dbReference type="ChEBI" id="CHEBI:15562"/>
        <dbReference type="ChEBI" id="CHEBI:16947"/>
        <dbReference type="EC" id="4.2.1.3"/>
    </reaction>
</comment>
<dbReference type="InterPro" id="IPR015932">
    <property type="entry name" value="Aconitase_dom2"/>
</dbReference>
<dbReference type="Pfam" id="PF06434">
    <property type="entry name" value="Aconitase_2_N"/>
    <property type="match status" value="1"/>
</dbReference>
<evidence type="ECO:0000256" key="9">
    <source>
        <dbReference type="ARBA" id="ARBA00022532"/>
    </source>
</evidence>
<dbReference type="GO" id="GO:0005829">
    <property type="term" value="C:cytosol"/>
    <property type="evidence" value="ECO:0007669"/>
    <property type="project" value="InterPro"/>
</dbReference>
<dbReference type="GO" id="GO:0047456">
    <property type="term" value="F:2-methylisocitrate dehydratase activity"/>
    <property type="evidence" value="ECO:0007669"/>
    <property type="project" value="UniProtKB-EC"/>
</dbReference>
<evidence type="ECO:0000256" key="14">
    <source>
        <dbReference type="ARBA" id="ARBA00023239"/>
    </source>
</evidence>
<evidence type="ECO:0000256" key="4">
    <source>
        <dbReference type="ARBA" id="ARBA00007185"/>
    </source>
</evidence>
<dbReference type="PIRSF" id="PIRSF036687">
    <property type="entry name" value="AcnB"/>
    <property type="match status" value="1"/>
</dbReference>
<evidence type="ECO:0000313" key="25">
    <source>
        <dbReference type="Proteomes" id="UP000050360"/>
    </source>
</evidence>
<dbReference type="InterPro" id="IPR001030">
    <property type="entry name" value="Acoase/IPM_deHydtase_lsu_aba"/>
</dbReference>
<dbReference type="EMBL" id="LKCM01000030">
    <property type="protein sequence ID" value="KPQ45048.1"/>
    <property type="molecule type" value="Genomic_DNA"/>
</dbReference>
<evidence type="ECO:0000256" key="15">
    <source>
        <dbReference type="ARBA" id="ARBA00023501"/>
    </source>
</evidence>
<dbReference type="GO" id="GO:0051539">
    <property type="term" value="F:4 iron, 4 sulfur cluster binding"/>
    <property type="evidence" value="ECO:0007669"/>
    <property type="project" value="UniProtKB-KW"/>
</dbReference>
<dbReference type="Gene3D" id="3.20.19.10">
    <property type="entry name" value="Aconitase, domain 4"/>
    <property type="match status" value="1"/>
</dbReference>
<dbReference type="NCBIfam" id="NF006690">
    <property type="entry name" value="PRK09238.1"/>
    <property type="match status" value="1"/>
</dbReference>
<comment type="similarity">
    <text evidence="4">Belongs to the aconitase/IPM isomerase family.</text>
</comment>
<dbReference type="CDD" id="cd01581">
    <property type="entry name" value="AcnB"/>
    <property type="match status" value="1"/>
</dbReference>
<evidence type="ECO:0000256" key="17">
    <source>
        <dbReference type="ARBA" id="ARBA00031081"/>
    </source>
</evidence>
<evidence type="ECO:0000256" key="11">
    <source>
        <dbReference type="ARBA" id="ARBA00022884"/>
    </source>
</evidence>
<name>A0A0P8ADS7_9EURY</name>
<dbReference type="SUPFAM" id="SSF52016">
    <property type="entry name" value="LeuD/IlvD-like"/>
    <property type="match status" value="1"/>
</dbReference>
<keyword evidence="12" id="KW-0408">Iron</keyword>
<dbReference type="EC" id="4.2.1.3" evidence="5"/>
<dbReference type="Pfam" id="PF11791">
    <property type="entry name" value="Aconitase_B_N"/>
    <property type="match status" value="1"/>
</dbReference>
<evidence type="ECO:0000256" key="3">
    <source>
        <dbReference type="ARBA" id="ARBA00005026"/>
    </source>
</evidence>
<dbReference type="PATRIC" id="fig|1719120.3.peg.405"/>
<evidence type="ECO:0000256" key="1">
    <source>
        <dbReference type="ARBA" id="ARBA00000118"/>
    </source>
</evidence>
<dbReference type="PANTHER" id="PTHR43160">
    <property type="entry name" value="ACONITATE HYDRATASE B"/>
    <property type="match status" value="1"/>
</dbReference>
<organism evidence="24 25">
    <name type="scientific">Candidatus Methanoperedens nitratireducens</name>
    <dbReference type="NCBI Taxonomy" id="1392998"/>
    <lineage>
        <taxon>Archaea</taxon>
        <taxon>Methanobacteriati</taxon>
        <taxon>Methanobacteriota</taxon>
        <taxon>Stenosarchaea group</taxon>
        <taxon>Methanomicrobia</taxon>
        <taxon>Methanosarcinales</taxon>
        <taxon>ANME-2 cluster</taxon>
        <taxon>Candidatus Methanoperedentaceae</taxon>
        <taxon>Candidatus Methanoperedens</taxon>
    </lineage>
</organism>
<evidence type="ECO:0000256" key="2">
    <source>
        <dbReference type="ARBA" id="ARBA00004717"/>
    </source>
</evidence>
<accession>A0A0P8ADS7</accession>
<evidence type="ECO:0000256" key="18">
    <source>
        <dbReference type="ARBA" id="ARBA00031613"/>
    </source>
</evidence>
<evidence type="ECO:0000259" key="23">
    <source>
        <dbReference type="Pfam" id="PF11791"/>
    </source>
</evidence>
<evidence type="ECO:0000256" key="6">
    <source>
        <dbReference type="ARBA" id="ARBA00013250"/>
    </source>
</evidence>
<evidence type="ECO:0000256" key="12">
    <source>
        <dbReference type="ARBA" id="ARBA00023004"/>
    </source>
</evidence>
<dbReference type="InterPro" id="IPR036288">
    <property type="entry name" value="Aconitase_B_HEAT-like_dom_sf"/>
</dbReference>
<dbReference type="Proteomes" id="UP000050360">
    <property type="component" value="Unassembled WGS sequence"/>
</dbReference>
<comment type="pathway">
    <text evidence="3">Organic acid metabolism; propanoate degradation.</text>
</comment>
<comment type="pathway">
    <text evidence="2">Carbohydrate metabolism; tricarboxylic acid cycle; isocitrate from oxaloacetate: step 2/2.</text>
</comment>
<dbReference type="UniPathway" id="UPA00223"/>
<dbReference type="Gene3D" id="3.30.499.10">
    <property type="entry name" value="Aconitase, domain 3"/>
    <property type="match status" value="2"/>
</dbReference>
<dbReference type="EC" id="4.2.1.99" evidence="6"/>
<dbReference type="InterPro" id="IPR050926">
    <property type="entry name" value="Aconitase/IPM_isomerase"/>
</dbReference>
<feature type="domain" description="Aconitase/3-isopropylmalate dehydratase large subunit alpha/beta/alpha" evidence="21">
    <location>
        <begin position="443"/>
        <end position="807"/>
    </location>
</feature>
<dbReference type="SUPFAM" id="SSF74778">
    <property type="entry name" value="Aconitase B, N-terminal domain"/>
    <property type="match status" value="1"/>
</dbReference>
<proteinExistence type="inferred from homology"/>
<keyword evidence="13" id="KW-0411">Iron-sulfur</keyword>
<evidence type="ECO:0000259" key="22">
    <source>
        <dbReference type="Pfam" id="PF06434"/>
    </source>
</evidence>
<keyword evidence="10" id="KW-0479">Metal-binding</keyword>
<dbReference type="GO" id="GO:0003723">
    <property type="term" value="F:RNA binding"/>
    <property type="evidence" value="ECO:0007669"/>
    <property type="project" value="UniProtKB-KW"/>
</dbReference>
<keyword evidence="9" id="KW-0816">Tricarboxylic acid cycle</keyword>
<comment type="catalytic activity">
    <reaction evidence="1">
        <text>(2S,3R)-3-hydroxybutane-1,2,3-tricarboxylate = 2-methyl-cis-aconitate + H2O</text>
        <dbReference type="Rhea" id="RHEA:17941"/>
        <dbReference type="ChEBI" id="CHEBI:15377"/>
        <dbReference type="ChEBI" id="CHEBI:57429"/>
        <dbReference type="ChEBI" id="CHEBI:57872"/>
        <dbReference type="EC" id="4.2.1.99"/>
    </reaction>
</comment>
<evidence type="ECO:0000256" key="7">
    <source>
        <dbReference type="ARBA" id="ARBA00019379"/>
    </source>
</evidence>
<dbReference type="PANTHER" id="PTHR43160:SF4">
    <property type="entry name" value="ACONITATE HYDRATASE B"/>
    <property type="match status" value="1"/>
</dbReference>
<keyword evidence="14" id="KW-0456">Lyase</keyword>
<protein>
    <recommendedName>
        <fullName evidence="7">Aconitate hydratase B</fullName>
        <ecNumber evidence="5">4.2.1.3</ecNumber>
        <ecNumber evidence="6">4.2.1.99</ecNumber>
    </recommendedName>
    <alternativeName>
        <fullName evidence="18">(2R,3S)-2-methylisocitrate dehydratase</fullName>
    </alternativeName>
    <alternativeName>
        <fullName evidence="16">(2S,3R)-3-hydroxybutane-1,2,3-tricarboxylate dehydratase</fullName>
    </alternativeName>
    <alternativeName>
        <fullName evidence="20">2-methyl-cis-aconitate hydratase</fullName>
    </alternativeName>
    <alternativeName>
        <fullName evidence="19">Iron-responsive protein-like</fullName>
    </alternativeName>
    <alternativeName>
        <fullName evidence="17">RNA-binding protein</fullName>
    </alternativeName>
</protein>
<evidence type="ECO:0000259" key="21">
    <source>
        <dbReference type="Pfam" id="PF00330"/>
    </source>
</evidence>
<evidence type="ECO:0000256" key="13">
    <source>
        <dbReference type="ARBA" id="ARBA00023014"/>
    </source>
</evidence>
<dbReference type="InterPro" id="IPR004406">
    <property type="entry name" value="Aconitase_B"/>
</dbReference>
<reference evidence="24 25" key="1">
    <citation type="submission" date="2015-09" db="EMBL/GenBank/DDBJ databases">
        <title>A metagenomics-based metabolic model of nitrate-dependent anaerobic oxidation of methane by Methanoperedens-like archaea.</title>
        <authorList>
            <person name="Arshad A."/>
            <person name="Speth D.R."/>
            <person name="De Graaf R.M."/>
            <person name="Op Den Camp H.J."/>
            <person name="Jetten M.S."/>
            <person name="Welte C.U."/>
        </authorList>
    </citation>
    <scope>NUCLEOTIDE SEQUENCE [LARGE SCALE GENOMIC DNA]</scope>
</reference>
<dbReference type="GO" id="GO:0003994">
    <property type="term" value="F:aconitate hydratase activity"/>
    <property type="evidence" value="ECO:0007669"/>
    <property type="project" value="UniProtKB-EC"/>
</dbReference>
<feature type="domain" description="Aconitase B HEAT-like" evidence="23">
    <location>
        <begin position="9"/>
        <end position="159"/>
    </location>
</feature>
<dbReference type="InterPro" id="IPR036008">
    <property type="entry name" value="Aconitase_4Fe-4S_dom"/>
</dbReference>
<gene>
    <name evidence="24" type="ORF">MPEBLZ_00373</name>
</gene>
<feature type="domain" description="Aconitase B swivel" evidence="22">
    <location>
        <begin position="171"/>
        <end position="373"/>
    </location>
</feature>
<dbReference type="InterPro" id="IPR015931">
    <property type="entry name" value="Acnase/IPM_dHydase_lsu_aba_1/3"/>
</dbReference>
<sequence>MTPEILESYQNHIIERQKQGIPPLPMNAEQVKALSVLVFDPPEGQEDFILELLKNHIPPGVDPAALEKSKILRKIALGEKRSNLLTPREAVSLLGMMKGGYNIETLIELLGNKELADETVFALSNTILIFGFFDRIKELSVTNPSAKKVLENWAKAQWFTGGQGIPETQKVTVFKVQGEVNTDDLSPASRAGTRADIPLHALSMLEIRYPDALSEIRELKKKGNPIAFAADVVGTGSSRKSAANSLIWWIGQDIPGVPNKRKGGFILGSQIAPIFFNTARDSGALPVKCDVSTLRSGDVVTLDFKHGKILGEKGEDIASFCPEPETLPDEFRAGGRLLLLIGKELTNKAQVALGVNYDIFIKPGEPAASNRGYTLAQKIVGKACRLPGVRPGQPCLPKISTVGSQDTTGPMTADEIKELVCLEFMAPLVMQSFCHTAAYPTPADRAMHKELSQFFKDRGGVALKPGDGIIHSWLNRMILPDTVGTGGDSHTRFPIGISFPAGSGLVAFAAALGVMPLDMPESVLVRFKGKLKKGLYLRDVVNAIPYFALKQGKLTLPKKNKKNIFNGRILEMEGLPDITVEQAFELTDASAERSAEAAVIALSKEQVARFLETNISILRSLIEEGYASKALKMRIAAMQEWLNDPFLLEADPDAQYSEILEIDLSAINEPLLACPNDPDFIKPLSETQGVKIDEVFIGSCMIGIEQLDRASGILEKAGSIKSKLWIAPPTRLIEKSLKKTGGYSIFKELGARMEIPGCSLCMGNQARVADNAVVFSTSTRNFDNRMGKNAQVYLGSAELAAITAVLGRIPTLSEYQELLE</sequence>
<evidence type="ECO:0000313" key="24">
    <source>
        <dbReference type="EMBL" id="KPQ45048.1"/>
    </source>
</evidence>
<evidence type="ECO:0000256" key="8">
    <source>
        <dbReference type="ARBA" id="ARBA00022485"/>
    </source>
</evidence>
<evidence type="ECO:0000256" key="5">
    <source>
        <dbReference type="ARBA" id="ARBA00012926"/>
    </source>
</evidence>
<dbReference type="GO" id="GO:0006099">
    <property type="term" value="P:tricarboxylic acid cycle"/>
    <property type="evidence" value="ECO:0007669"/>
    <property type="project" value="UniProtKB-UniPathway"/>
</dbReference>
<comment type="caution">
    <text evidence="24">The sequence shown here is derived from an EMBL/GenBank/DDBJ whole genome shotgun (WGS) entry which is preliminary data.</text>
</comment>
<dbReference type="AlphaFoldDB" id="A0A0P8ADS7"/>
<evidence type="ECO:0000256" key="20">
    <source>
        <dbReference type="ARBA" id="ARBA00032417"/>
    </source>
</evidence>
<dbReference type="InterPro" id="IPR015929">
    <property type="entry name" value="Aconitase_B_swivel"/>
</dbReference>
<dbReference type="Gene3D" id="3.40.1060.10">
    <property type="entry name" value="Aconitase, Domain 2"/>
    <property type="match status" value="1"/>
</dbReference>
<dbReference type="InterPro" id="IPR015933">
    <property type="entry name" value="Aconitase_B_HEAT-like_dom"/>
</dbReference>